<gene>
    <name evidence="3" type="ORF">A176_005262</name>
</gene>
<dbReference type="PATRIC" id="fig|1297742.4.peg.5345"/>
<keyword evidence="4" id="KW-1185">Reference proteome</keyword>
<dbReference type="Proteomes" id="UP000009026">
    <property type="component" value="Chromosome"/>
</dbReference>
<feature type="domain" description="LysM" evidence="2">
    <location>
        <begin position="1787"/>
        <end position="1831"/>
    </location>
</feature>
<organism evidence="3 4">
    <name type="scientific">Pseudomyxococcus hansupus</name>
    <dbReference type="NCBI Taxonomy" id="1297742"/>
    <lineage>
        <taxon>Bacteria</taxon>
        <taxon>Pseudomonadati</taxon>
        <taxon>Myxococcota</taxon>
        <taxon>Myxococcia</taxon>
        <taxon>Myxococcales</taxon>
        <taxon>Cystobacterineae</taxon>
        <taxon>Myxococcaceae</taxon>
        <taxon>Pseudomyxococcus</taxon>
    </lineage>
</organism>
<feature type="domain" description="LysM" evidence="2">
    <location>
        <begin position="2625"/>
        <end position="2670"/>
    </location>
</feature>
<dbReference type="OrthoDB" id="580741at2"/>
<feature type="domain" description="LysM" evidence="2">
    <location>
        <begin position="2440"/>
        <end position="2483"/>
    </location>
</feature>
<dbReference type="InterPro" id="IPR036779">
    <property type="entry name" value="LysM_dom_sf"/>
</dbReference>
<name>A0A0H4X3Y3_9BACT</name>
<dbReference type="KEGG" id="mym:A176_005262"/>
<protein>
    <submittedName>
        <fullName evidence="3">Diguanylate cyclase/phosphodiesterase (GGDEF &amp; EAL domains) with PAS/PAC sensor(S)</fullName>
    </submittedName>
</protein>
<proteinExistence type="predicted"/>
<dbReference type="SMART" id="SM00257">
    <property type="entry name" value="LysM"/>
    <property type="match status" value="5"/>
</dbReference>
<dbReference type="CDD" id="cd00118">
    <property type="entry name" value="LysM"/>
    <property type="match status" value="1"/>
</dbReference>
<accession>A0A0H4X3Y3</accession>
<evidence type="ECO:0000256" key="1">
    <source>
        <dbReference type="SAM" id="MobiDB-lite"/>
    </source>
</evidence>
<sequence length="3897" mass="414672">MLAIAEQTAQGDVIQMKGTLPAGTFPLFVDPTVAVDATAYFYLVGGVAQLLLEAVLPANYRFSQSFPAVADTVVDALEVSSASLRLRSRAPTVEGLAPDVPRGLSFAGTLLKTGPLEPVLPLLGTSTVLPLSGGITLLDTGLLGTVPLFALTAPTSGGTLLGPYPIDPRVAVTTRYNDDPNSPESVTPFAGSVMLTAELTSDELSVPLDMVLFKESAGLYEFNLAGEKVLLPDGLSDLTQLVGGVDLDALIPAGYPLGDAFYLTRLNFVVEADTTTLSTFGIGVQLETDWTLIPGAVSVDAVALDYTVLKPLAPSLANMHLTVSGVFGVGGVDLQVSLAIPELDFTASLDEETPIDANAVLQKFLGPSVSLPEGVDLQVYVMDVQANPRSQEYSVSARVGETEIWSVDLGVTTLTLKSISLQVQYAPNGLEGRVVGVIALFEKSFEVSAAKLTPPAGWEFAARLQAGQSLSLTELISTFLPQGVELPDDVPDLAVGDIALTYATVPPTFSLQGGTAEPWVLELGGNTYALTAFASFKRSEPSSGPTYAGSLSGTLQVNNLTLGVTYDFTPTNKTLTFRMAYRQATLTGVLTRGLNADTVLKVNLGNVSVGEILEYLISLASPGTAFTLPAPFNVLNRISLDGLSLIINFTKREVGIQYPINLDLGFMRIESLSLTYLTRNGSGTVDLGIVGAFGDQTYPPGQPMRWDTLNQPPPVVPGQGDSFFDLYYLGMGQRVALENTYSIQNVQQAIIALQNTVLPVKDPTRNPLAQMPGLRFSADSNWLFGVQFQLMNMLSLSAVFNDPDLYGLRIGLDGEKAGVFAGLAFEILYRKVTEDIGVYHFELKLPDAMRQLEFGTVSVTLPVVVIDIYTNGNFRLDFGFPVRRDFSRSFSLQVFPFVGYGGFYFALLDGNTSERVPRITNGTFKPVIEFGLGLAVGLGKTVDKGVLKAGLTLTLEAILEGVLAWFNPDNKALPSERYYFIQGTAALIGRLYGEVDFGIIGASVNVTASASVTLTLQAHEPAIVKLAISVSVSASVKIFFIRISFSFRMSLDMSFTIGSRTATPWQVASGNQPKALHGTRARLRDLSAPAAFRASHVARRQELLRAQAQATWTPVNVFGGAVHNLLTWVLPGFTVAGTTAADTEVRLVLSLFVPNNIAEGAHAGPAKLKAASPDGQTPFNLLLEALLAWALQSTLGRLDGDVTAEQLQELLADLSRPETAATAFSYENLSAFLALNFTFWLSGQDAAGGAGERNATVFPVAPPLSFRTTTGVSRDFNAFNPVGEAYVQRLAEFFRQMQVDVEADVAPDPFAGPSARKAPKRFRASAGASMESFATVIFRDALQLLTKSAVQGAVSVMERYPYTFQSTDTLGDVALDHGLLPGEVARANPSAALSPKADISLEDLTWQAKDGQSLSALAHQFDLGGTDTLVEQPKNRIATSLLRTGATLAVYNQETDGTKSIAYTSQPGDSLDFIAAFFLMRNAPEAGPGLTYLTWYEQTLAGLNPTVDFALPLPVGTQLTIPVGTVTDQGIAPTEATRTYATRKADTVTTLAAAFDAVQVESTVLTPFKDALKTLNPGIDWDTLRPGTALKVPALARTLQATDSFERIGDLFGLTVAQVGQANTDDAGVLAPLALWHIPPFSPDLTDGPTLEALAASLDLTLETLADRLAGVEGLFPGGTTLTLPNLPEFPVRGLLAAVRTSDEANSAAAQMSRFLLHGLRPLTPDAPQVLRMSLDAVREGAAADSETQALYALTGQQFSAPIAPTDDLDITLSNTGDASWLRFATLATTVGGDTLAGLATKYGVQESVLTELNPGVTWAPLAVGTVLNVPGGEDLVVSLTAEQLQANAPSKTFSPQMRENPTALAVRQDMPVQYALSTGLVWQAAAAVPFACTGTAPEQQAGQPGLWYFPDTLLAKAASSKDGSTPYQLMVAVDQTGRQPEPREVSCYDWACAVEVSVRRIPSDTGTAFLPNSYLMLGTDEGGRELLLSAWQFLDPARQPDGADLFFLYSPTPGTPQGLASDAVDGGLTSMLKTNLSTVTHSGPQQQRLTSTAQPQSGDYFANLLAARDFIRLVWEISAVGTGGFYLNYYTAEGHGLPENLFTEGNLATLLLVVVPRAQSRSASPDRRLYPFNNCALLNENIDPSRMTLFTWAADLSETAASATLPPGAVGFRASRSNPEQETPSPEQHTRNLYSLLSFQAQQNTFFRKGNPGLPPGPVEEAPDAIEALRGPSKAVTNPDVWQFQQVLPASKLGLSNPVPASPALPRREDNPYAGIRYDTATSTLSNLTLSFDFQDVYGNRVPATPALPDLALPVGYTDRIVGLSSWPGVSASYLFTKGTGTQPTLDVSAELDLLKYVPFPGNGLVNAVLSASTHATRFKQAYYQVFSDDAAFRLRTSVDQQSLRPESSGYAVDRALLRRFVAANYVFLSTAMWQQAYEHTVKPGQDLSGIMVAFATDAGALGELNAQSSAVDLFSSDVAIPRFQVVPASFTLRQLADASGVDATALVKNNASAPLQAGTDLTTQPRSFTVASEVLTLEQLAQTLKAMPGRIGDANASDTTVLAPGKVFTFQGTSLTTAPGESLLDLVARFEAENLQPTVAELAVANQALPGMFLEGAVLKVADYVVQTADTFAQLAAREGFGSLDTLASLNTLAPPDVFVTGTPLALGSTQLTPGPLDTLVSLAVANGITLAQLIAGNGTSLLREGAGVLIPDQVVWSEQLRASLHVPFQAPASVSLDTAASRFGLAALAFAEPNRALSVFTVGRAITLSGKTLTTVAGESMDDVLARFQAQGVSATLDDLVGAIASTDEMFLTDALFTGPLVPGSDRSLEALSTDYNVGWDALAQVNQALRGFLRVGAEVSLEDAAGQQQTLTVTEDDTFNTLVVRFARDFGVVTSVPELTAANKATPRLLSQDARFLLPPRSVRFAVEGVTPNYPSTLFPISVELEQTRDAQRVDPAFAGVPGVGSDTSALAPRALPNVNADLALTDFAIAFEAAFPATLKVATGNRPAAELGGTAQPPTVWAVRFDADGISRFVVEREKPDFYALAPLSTELVSRSRVRIQAYVPGKGLVPDATNQDFQAVDMDAWMQEFLAASDVFFSAPFAVPAWLIEEDHASFEQAVKAKDDVATLLAGQVGAVVDGSGGNTAEAAEALRQQMLIRLSSAYEVSSVIQYPVAVGSPYSDGATAPRLSGKPTLNLRATGATDTLVTLAAAYQVSQLSVTQMLATSPDLLNTGGIVTFETQTRELQPGDTLLKLSEAFGTTLEGLAYGLSVPAGDGLFKPGAVLNLVSVARSVTNGGTFDDLATFFNATVERVADNVRDLPGLLRTNAVVTYQGESVTVQADQTLADVAAEFTGAPSPAQLAASAGVRNDPNLLVPAKVARLLAALPDATLSTSKVPLKNGGSTANFLLTVKSPAETRRLFLELDYVLNELEHEVGQQGTVEGYQSSSWLTFVLPLGEEGREPANVDTEIGQVVVPVPLRAYPTPPSLKGQSAVTSAPEASNLSETLAWDYAFDFESQTSDQDALRVEVLFNEAGGARALPKAETEDLFQSLAQFISVYPQVKEDLALLLTLKPGEQNPKALGAVRTMAELMARVGRHTSPRALTKTAAPAGLRFEYGVVDTRTADVPPKLETLTLTALAVPQGYEGQWPALFVSVLGAGYVPMELTFHDDDKAIYRYPPETPSGRPLTLRFAYPLLNLNTEENGTAGVSLRRNENLLVDRATNRDFIYQTPQTRFSNLAVPLNAFTSAFNINLAGDLESSLDALFATLLGDNPDGRTVKTACYYGFQLAQPATNTSAQLRVQAPARAGKRLAEADQWLVSQLPVFLRPNTVFTPSYVQELVAAIASWRANNPASEQGGMFVFEVSVFSALDLTTPQPLLQLTRLVYLGLE</sequence>
<dbReference type="InterPro" id="IPR018392">
    <property type="entry name" value="LysM"/>
</dbReference>
<evidence type="ECO:0000313" key="4">
    <source>
        <dbReference type="Proteomes" id="UP000009026"/>
    </source>
</evidence>
<feature type="domain" description="LysM" evidence="2">
    <location>
        <begin position="1361"/>
        <end position="1402"/>
    </location>
</feature>
<evidence type="ECO:0000313" key="3">
    <source>
        <dbReference type="EMBL" id="AKQ68350.1"/>
    </source>
</evidence>
<feature type="domain" description="LysM" evidence="2">
    <location>
        <begin position="1539"/>
        <end position="1593"/>
    </location>
</feature>
<dbReference type="EMBL" id="CP012109">
    <property type="protein sequence ID" value="AKQ68350.1"/>
    <property type="molecule type" value="Genomic_DNA"/>
</dbReference>
<dbReference type="RefSeq" id="WP_049872384.1">
    <property type="nucleotide sequence ID" value="NZ_CP012109.1"/>
</dbReference>
<dbReference type="eggNOG" id="COG1388">
    <property type="taxonomic scope" value="Bacteria"/>
</dbReference>
<dbReference type="Pfam" id="PF01476">
    <property type="entry name" value="LysM"/>
    <property type="match status" value="1"/>
</dbReference>
<dbReference type="STRING" id="1297742.A176_005262"/>
<evidence type="ECO:0000259" key="2">
    <source>
        <dbReference type="SMART" id="SM00257"/>
    </source>
</evidence>
<dbReference type="Gene3D" id="3.10.350.10">
    <property type="entry name" value="LysM domain"/>
    <property type="match status" value="2"/>
</dbReference>
<feature type="region of interest" description="Disordered" evidence="1">
    <location>
        <begin position="2168"/>
        <end position="2190"/>
    </location>
</feature>
<feature type="compositionally biased region" description="Polar residues" evidence="1">
    <location>
        <begin position="2176"/>
        <end position="2190"/>
    </location>
</feature>
<reference evidence="3 4" key="1">
    <citation type="journal article" date="2016" name="PLoS ONE">
        <title>Complete Genome Sequence and Comparative Genomics of a Novel Myxobacterium Myxococcus hansupus.</title>
        <authorList>
            <person name="Sharma G."/>
            <person name="Narwani T."/>
            <person name="Subramanian S."/>
        </authorList>
    </citation>
    <scope>NUCLEOTIDE SEQUENCE [LARGE SCALE GENOMIC DNA]</scope>
    <source>
        <strain evidence="4">mixupus</strain>
    </source>
</reference>